<dbReference type="SMART" id="SM00448">
    <property type="entry name" value="REC"/>
    <property type="match status" value="1"/>
</dbReference>
<dbReference type="CDD" id="cd00156">
    <property type="entry name" value="REC"/>
    <property type="match status" value="1"/>
</dbReference>
<reference evidence="4" key="1">
    <citation type="submission" date="2022-05" db="EMBL/GenBank/DDBJ databases">
        <authorList>
            <person name="Pankratov T."/>
        </authorList>
    </citation>
    <scope>NUCLEOTIDE SEQUENCE</scope>
    <source>
        <strain evidence="4">BP6-180914</strain>
    </source>
</reference>
<evidence type="ECO:0000313" key="4">
    <source>
        <dbReference type="EMBL" id="MCW6511555.1"/>
    </source>
</evidence>
<dbReference type="InterPro" id="IPR011006">
    <property type="entry name" value="CheY-like_superfamily"/>
</dbReference>
<dbReference type="Pfam" id="PF00072">
    <property type="entry name" value="Response_reg"/>
    <property type="match status" value="1"/>
</dbReference>
<accession>A0AA42CQL4</accession>
<feature type="modified residue" description="4-aspartylphosphate" evidence="2">
    <location>
        <position position="52"/>
    </location>
</feature>
<dbReference type="EMBL" id="JAMOIM010000028">
    <property type="protein sequence ID" value="MCW6511555.1"/>
    <property type="molecule type" value="Genomic_DNA"/>
</dbReference>
<dbReference type="InterPro" id="IPR001789">
    <property type="entry name" value="Sig_transdc_resp-reg_receiver"/>
</dbReference>
<keyword evidence="5" id="KW-1185">Reference proteome</keyword>
<dbReference type="PANTHER" id="PTHR44591:SF25">
    <property type="entry name" value="CHEMOTAXIS TWO-COMPONENT RESPONSE REGULATOR"/>
    <property type="match status" value="1"/>
</dbReference>
<dbReference type="InterPro" id="IPR050595">
    <property type="entry name" value="Bact_response_regulator"/>
</dbReference>
<dbReference type="RefSeq" id="WP_282587932.1">
    <property type="nucleotide sequence ID" value="NZ_JAMOIM010000028.1"/>
</dbReference>
<dbReference type="GO" id="GO:0000160">
    <property type="term" value="P:phosphorelay signal transduction system"/>
    <property type="evidence" value="ECO:0007669"/>
    <property type="project" value="InterPro"/>
</dbReference>
<dbReference type="PROSITE" id="PS50110">
    <property type="entry name" value="RESPONSE_REGULATORY"/>
    <property type="match status" value="1"/>
</dbReference>
<organism evidence="4 5">
    <name type="scientific">Lichenifustis flavocetrariae</name>
    <dbReference type="NCBI Taxonomy" id="2949735"/>
    <lineage>
        <taxon>Bacteria</taxon>
        <taxon>Pseudomonadati</taxon>
        <taxon>Pseudomonadota</taxon>
        <taxon>Alphaproteobacteria</taxon>
        <taxon>Hyphomicrobiales</taxon>
        <taxon>Lichenihabitantaceae</taxon>
        <taxon>Lichenifustis</taxon>
    </lineage>
</organism>
<evidence type="ECO:0000259" key="3">
    <source>
        <dbReference type="PROSITE" id="PS50110"/>
    </source>
</evidence>
<dbReference type="Gene3D" id="3.40.50.2300">
    <property type="match status" value="1"/>
</dbReference>
<evidence type="ECO:0000256" key="2">
    <source>
        <dbReference type="PROSITE-ProRule" id="PRU00169"/>
    </source>
</evidence>
<dbReference type="Proteomes" id="UP001165667">
    <property type="component" value="Unassembled WGS sequence"/>
</dbReference>
<dbReference type="AlphaFoldDB" id="A0AA42CQL4"/>
<evidence type="ECO:0000256" key="1">
    <source>
        <dbReference type="ARBA" id="ARBA00022553"/>
    </source>
</evidence>
<feature type="domain" description="Response regulatory" evidence="3">
    <location>
        <begin position="3"/>
        <end position="119"/>
    </location>
</feature>
<dbReference type="PANTHER" id="PTHR44591">
    <property type="entry name" value="STRESS RESPONSE REGULATOR PROTEIN 1"/>
    <property type="match status" value="1"/>
</dbReference>
<protein>
    <submittedName>
        <fullName evidence="4">Response regulator</fullName>
    </submittedName>
</protein>
<gene>
    <name evidence="4" type="ORF">M8523_26630</name>
</gene>
<proteinExistence type="predicted"/>
<evidence type="ECO:0000313" key="5">
    <source>
        <dbReference type="Proteomes" id="UP001165667"/>
    </source>
</evidence>
<sequence>MPHVLIIDDSSTTRLYYREILEEAGFVVDEAINGIEGLEKAMNRSFDIFLVDLNMPKMDGYTFLGQIRRTVELEAVPAIMISTQAREADQVKAYAAGANLYMIKPVHAADLTTRSRLITGQGASPRMAS</sequence>
<keyword evidence="1 2" id="KW-0597">Phosphoprotein</keyword>
<dbReference type="SUPFAM" id="SSF52172">
    <property type="entry name" value="CheY-like"/>
    <property type="match status" value="1"/>
</dbReference>
<name>A0AA42CQL4_9HYPH</name>
<comment type="caution">
    <text evidence="4">The sequence shown here is derived from an EMBL/GenBank/DDBJ whole genome shotgun (WGS) entry which is preliminary data.</text>
</comment>